<evidence type="ECO:0000256" key="3">
    <source>
        <dbReference type="ARBA" id="ARBA00012438"/>
    </source>
</evidence>
<keyword evidence="6 11" id="KW-0812">Transmembrane</keyword>
<dbReference type="PROSITE" id="PS50109">
    <property type="entry name" value="HIS_KIN"/>
    <property type="match status" value="1"/>
</dbReference>
<dbReference type="PANTHER" id="PTHR45436:SF5">
    <property type="entry name" value="SENSOR HISTIDINE KINASE TRCS"/>
    <property type="match status" value="1"/>
</dbReference>
<dbReference type="AlphaFoldDB" id="A0A917MU40"/>
<dbReference type="FunFam" id="1.10.287.130:FF:000001">
    <property type="entry name" value="Two-component sensor histidine kinase"/>
    <property type="match status" value="1"/>
</dbReference>
<dbReference type="SUPFAM" id="SSF55874">
    <property type="entry name" value="ATPase domain of HSP90 chaperone/DNA topoisomerase II/histidine kinase"/>
    <property type="match status" value="1"/>
</dbReference>
<keyword evidence="5" id="KW-0808">Transferase</keyword>
<proteinExistence type="predicted"/>
<keyword evidence="4" id="KW-0597">Phosphoprotein</keyword>
<evidence type="ECO:0000256" key="7">
    <source>
        <dbReference type="ARBA" id="ARBA00022777"/>
    </source>
</evidence>
<dbReference type="Pfam" id="PF02518">
    <property type="entry name" value="HATPase_c"/>
    <property type="match status" value="1"/>
</dbReference>
<keyword evidence="15" id="KW-1185">Reference proteome</keyword>
<dbReference type="EC" id="2.7.13.3" evidence="3"/>
<reference evidence="14 15" key="1">
    <citation type="journal article" date="2014" name="Int. J. Syst. Evol. Microbiol.">
        <title>Complete genome sequence of Corynebacterium casei LMG S-19264T (=DSM 44701T), isolated from a smear-ripened cheese.</title>
        <authorList>
            <consortium name="US DOE Joint Genome Institute (JGI-PGF)"/>
            <person name="Walter F."/>
            <person name="Albersmeier A."/>
            <person name="Kalinowski J."/>
            <person name="Ruckert C."/>
        </authorList>
    </citation>
    <scope>NUCLEOTIDE SEQUENCE [LARGE SCALE GENOMIC DNA]</scope>
    <source>
        <strain evidence="14 15">CCM 8669</strain>
    </source>
</reference>
<evidence type="ECO:0000256" key="9">
    <source>
        <dbReference type="ARBA" id="ARBA00023012"/>
    </source>
</evidence>
<dbReference type="InterPro" id="IPR003594">
    <property type="entry name" value="HATPase_dom"/>
</dbReference>
<dbReference type="GO" id="GO:0000155">
    <property type="term" value="F:phosphorelay sensor kinase activity"/>
    <property type="evidence" value="ECO:0007669"/>
    <property type="project" value="InterPro"/>
</dbReference>
<dbReference type="SMART" id="SM00388">
    <property type="entry name" value="HisKA"/>
    <property type="match status" value="1"/>
</dbReference>
<dbReference type="PRINTS" id="PR00344">
    <property type="entry name" value="BCTRLSENSOR"/>
</dbReference>
<gene>
    <name evidence="14" type="ORF">GCM10007359_15680</name>
</gene>
<dbReference type="CDD" id="cd06225">
    <property type="entry name" value="HAMP"/>
    <property type="match status" value="1"/>
</dbReference>
<dbReference type="Gene3D" id="3.30.565.10">
    <property type="entry name" value="Histidine kinase-like ATPase, C-terminal domain"/>
    <property type="match status" value="1"/>
</dbReference>
<comment type="subcellular location">
    <subcellularLocation>
        <location evidence="2">Cell membrane</location>
    </subcellularLocation>
</comment>
<dbReference type="InterPro" id="IPR050428">
    <property type="entry name" value="TCS_sensor_his_kinase"/>
</dbReference>
<dbReference type="SMART" id="SM00387">
    <property type="entry name" value="HATPase_c"/>
    <property type="match status" value="1"/>
</dbReference>
<evidence type="ECO:0000313" key="15">
    <source>
        <dbReference type="Proteomes" id="UP000600171"/>
    </source>
</evidence>
<dbReference type="InterPro" id="IPR003661">
    <property type="entry name" value="HisK_dim/P_dom"/>
</dbReference>
<dbReference type="InterPro" id="IPR003660">
    <property type="entry name" value="HAMP_dom"/>
</dbReference>
<dbReference type="Pfam" id="PF00512">
    <property type="entry name" value="HisKA"/>
    <property type="match status" value="1"/>
</dbReference>
<evidence type="ECO:0000256" key="2">
    <source>
        <dbReference type="ARBA" id="ARBA00004236"/>
    </source>
</evidence>
<evidence type="ECO:0000256" key="6">
    <source>
        <dbReference type="ARBA" id="ARBA00022692"/>
    </source>
</evidence>
<feature type="domain" description="Histidine kinase" evidence="12">
    <location>
        <begin position="267"/>
        <end position="485"/>
    </location>
</feature>
<evidence type="ECO:0000256" key="10">
    <source>
        <dbReference type="ARBA" id="ARBA00023136"/>
    </source>
</evidence>
<feature type="domain" description="HAMP" evidence="13">
    <location>
        <begin position="207"/>
        <end position="259"/>
    </location>
</feature>
<organism evidence="14 15">
    <name type="scientific">Rothia aerolata</name>
    <dbReference type="NCBI Taxonomy" id="1812262"/>
    <lineage>
        <taxon>Bacteria</taxon>
        <taxon>Bacillati</taxon>
        <taxon>Actinomycetota</taxon>
        <taxon>Actinomycetes</taxon>
        <taxon>Micrococcales</taxon>
        <taxon>Micrococcaceae</taxon>
        <taxon>Rothia</taxon>
    </lineage>
</organism>
<dbReference type="SUPFAM" id="SSF158472">
    <property type="entry name" value="HAMP domain-like"/>
    <property type="match status" value="1"/>
</dbReference>
<dbReference type="InterPro" id="IPR036097">
    <property type="entry name" value="HisK_dim/P_sf"/>
</dbReference>
<evidence type="ECO:0000259" key="13">
    <source>
        <dbReference type="PROSITE" id="PS50885"/>
    </source>
</evidence>
<dbReference type="Pfam" id="PF00672">
    <property type="entry name" value="HAMP"/>
    <property type="match status" value="1"/>
</dbReference>
<keyword evidence="9" id="KW-0902">Two-component regulatory system</keyword>
<evidence type="ECO:0000256" key="8">
    <source>
        <dbReference type="ARBA" id="ARBA00022989"/>
    </source>
</evidence>
<evidence type="ECO:0000259" key="12">
    <source>
        <dbReference type="PROSITE" id="PS50109"/>
    </source>
</evidence>
<accession>A0A917MU40</accession>
<comment type="caution">
    <text evidence="14">The sequence shown here is derived from an EMBL/GenBank/DDBJ whole genome shotgun (WGS) entry which is preliminary data.</text>
</comment>
<protein>
    <recommendedName>
        <fullName evidence="3">histidine kinase</fullName>
        <ecNumber evidence="3">2.7.13.3</ecNumber>
    </recommendedName>
</protein>
<dbReference type="InterPro" id="IPR036890">
    <property type="entry name" value="HATPase_C_sf"/>
</dbReference>
<dbReference type="GO" id="GO:0005886">
    <property type="term" value="C:plasma membrane"/>
    <property type="evidence" value="ECO:0007669"/>
    <property type="project" value="UniProtKB-SubCell"/>
</dbReference>
<dbReference type="CDD" id="cd00082">
    <property type="entry name" value="HisKA"/>
    <property type="match status" value="1"/>
</dbReference>
<evidence type="ECO:0000256" key="11">
    <source>
        <dbReference type="SAM" id="Phobius"/>
    </source>
</evidence>
<dbReference type="InterPro" id="IPR005467">
    <property type="entry name" value="His_kinase_dom"/>
</dbReference>
<dbReference type="Gene3D" id="1.10.287.130">
    <property type="match status" value="1"/>
</dbReference>
<dbReference type="SUPFAM" id="SSF47384">
    <property type="entry name" value="Homodimeric domain of signal transducing histidine kinase"/>
    <property type="match status" value="1"/>
</dbReference>
<dbReference type="RefSeq" id="WP_188359803.1">
    <property type="nucleotide sequence ID" value="NZ_BMDC01000002.1"/>
</dbReference>
<evidence type="ECO:0000256" key="4">
    <source>
        <dbReference type="ARBA" id="ARBA00022553"/>
    </source>
</evidence>
<sequence length="502" mass="55589">MTKPTEEKVSSARWRIVGWVMLTTAITVIALIFLVRQFLLHDVSAEANEQTVQEVEEFRTFAQNGVNPETAQPFTSASDMLQTYISRQYSGRSEQLIGMANGQIIYLKDQDDFATEEGYRLHTDRALLNKINTDEHNSGIEETPAGRIHWGRVDVQVDQESSANSTLIVVEYTAPGLANVQHTVNYMMGISAAALLGAFAISWLVAGQITKPVRDLRRVAEEITEKDITGRVPVTGHDDVAAMSATFNQMLDRLEESSKIQRQFLDDVSHELRTPITIVRGHLELMERFTPDQEATLALVDDELDRMGRIVADLLLLAKSERPDFVQPTETDVAELMINLESKVQAFSEHRWVMSTVADGTVSLDGQRITQAMIQLAANAAQYSPPGSHISIGSEYVENQGQRALQFWVRDRGPGVAPEDAEGLFDRFRRDNSKNPATAQKHSVGVGLGLAIVRTIAETHRGSAWVRQPETGPGAVFGLTIPAEEPAPENTDHLPTHTEELA</sequence>
<dbReference type="SMART" id="SM00304">
    <property type="entry name" value="HAMP"/>
    <property type="match status" value="1"/>
</dbReference>
<name>A0A917MU40_9MICC</name>
<evidence type="ECO:0000256" key="1">
    <source>
        <dbReference type="ARBA" id="ARBA00000085"/>
    </source>
</evidence>
<evidence type="ECO:0000313" key="14">
    <source>
        <dbReference type="EMBL" id="GGH63904.1"/>
    </source>
</evidence>
<evidence type="ECO:0000256" key="5">
    <source>
        <dbReference type="ARBA" id="ARBA00022679"/>
    </source>
</evidence>
<dbReference type="InterPro" id="IPR004358">
    <property type="entry name" value="Sig_transdc_His_kin-like_C"/>
</dbReference>
<dbReference type="PANTHER" id="PTHR45436">
    <property type="entry name" value="SENSOR HISTIDINE KINASE YKOH"/>
    <property type="match status" value="1"/>
</dbReference>
<keyword evidence="7 14" id="KW-0418">Kinase</keyword>
<dbReference type="Proteomes" id="UP000600171">
    <property type="component" value="Unassembled WGS sequence"/>
</dbReference>
<comment type="catalytic activity">
    <reaction evidence="1">
        <text>ATP + protein L-histidine = ADP + protein N-phospho-L-histidine.</text>
        <dbReference type="EC" id="2.7.13.3"/>
    </reaction>
</comment>
<dbReference type="Gene3D" id="6.10.340.10">
    <property type="match status" value="1"/>
</dbReference>
<dbReference type="EMBL" id="BMDC01000002">
    <property type="protein sequence ID" value="GGH63904.1"/>
    <property type="molecule type" value="Genomic_DNA"/>
</dbReference>
<feature type="transmembrane region" description="Helical" evidence="11">
    <location>
        <begin position="16"/>
        <end position="35"/>
    </location>
</feature>
<dbReference type="PROSITE" id="PS50885">
    <property type="entry name" value="HAMP"/>
    <property type="match status" value="1"/>
</dbReference>
<keyword evidence="10 11" id="KW-0472">Membrane</keyword>
<keyword evidence="8 11" id="KW-1133">Transmembrane helix</keyword>